<gene>
    <name evidence="1" type="ORF">ACFSJ0_25670</name>
</gene>
<evidence type="ECO:0000313" key="1">
    <source>
        <dbReference type="EMBL" id="MFD1540469.1"/>
    </source>
</evidence>
<protein>
    <recommendedName>
        <fullName evidence="3">Carbohydrate kinase FGGY C-terminal domain-containing protein</fullName>
    </recommendedName>
</protein>
<reference evidence="2" key="1">
    <citation type="journal article" date="2019" name="Int. J. Syst. Evol. Microbiol.">
        <title>The Global Catalogue of Microorganisms (GCM) 10K type strain sequencing project: providing services to taxonomists for standard genome sequencing and annotation.</title>
        <authorList>
            <consortium name="The Broad Institute Genomics Platform"/>
            <consortium name="The Broad Institute Genome Sequencing Center for Infectious Disease"/>
            <person name="Wu L."/>
            <person name="Ma J."/>
        </authorList>
    </citation>
    <scope>NUCLEOTIDE SEQUENCE [LARGE SCALE GENOMIC DNA]</scope>
    <source>
        <strain evidence="2">CGMCC 1.15399</strain>
    </source>
</reference>
<dbReference type="Proteomes" id="UP001597097">
    <property type="component" value="Unassembled WGS sequence"/>
</dbReference>
<dbReference type="EMBL" id="JBHUCM010000019">
    <property type="protein sequence ID" value="MFD1540469.1"/>
    <property type="molecule type" value="Genomic_DNA"/>
</dbReference>
<proteinExistence type="predicted"/>
<keyword evidence="2" id="KW-1185">Reference proteome</keyword>
<name>A0ABW4GDC6_9ACTN</name>
<accession>A0ABW4GDC6</accession>
<comment type="caution">
    <text evidence="1">The sequence shown here is derived from an EMBL/GenBank/DDBJ whole genome shotgun (WGS) entry which is preliminary data.</text>
</comment>
<organism evidence="1 2">
    <name type="scientific">Nonomuraea guangzhouensis</name>
    <dbReference type="NCBI Taxonomy" id="1291555"/>
    <lineage>
        <taxon>Bacteria</taxon>
        <taxon>Bacillati</taxon>
        <taxon>Actinomycetota</taxon>
        <taxon>Actinomycetes</taxon>
        <taxon>Streptosporangiales</taxon>
        <taxon>Streptosporangiaceae</taxon>
        <taxon>Nonomuraea</taxon>
    </lineage>
</organism>
<evidence type="ECO:0000313" key="2">
    <source>
        <dbReference type="Proteomes" id="UP001597097"/>
    </source>
</evidence>
<sequence length="78" mass="8177">MTAGLLGRLPAVTRPAARARGLLVTGGGAHQEHLLRRLRVALRMPVTAAPKPQYATVRGLMRLCLQPALAAGSALSAR</sequence>
<evidence type="ECO:0008006" key="3">
    <source>
        <dbReference type="Google" id="ProtNLM"/>
    </source>
</evidence>
<dbReference type="RefSeq" id="WP_219526909.1">
    <property type="nucleotide sequence ID" value="NZ_JAHKRM010000001.1"/>
</dbReference>